<evidence type="ECO:0000313" key="3">
    <source>
        <dbReference type="EMBL" id="QTL98399.1"/>
    </source>
</evidence>
<dbReference type="Gene3D" id="3.20.20.370">
    <property type="entry name" value="Glycoside hydrolase/deacetylase"/>
    <property type="match status" value="1"/>
</dbReference>
<dbReference type="AlphaFoldDB" id="A0A8A7KFW2"/>
<gene>
    <name evidence="3" type="ORF">GM661_10670</name>
</gene>
<feature type="domain" description="NodB homology" evidence="2">
    <location>
        <begin position="44"/>
        <end position="220"/>
    </location>
</feature>
<dbReference type="InterPro" id="IPR011330">
    <property type="entry name" value="Glyco_hydro/deAcase_b/a-brl"/>
</dbReference>
<dbReference type="EMBL" id="CP046640">
    <property type="protein sequence ID" value="QTL98399.1"/>
    <property type="molecule type" value="Genomic_DNA"/>
</dbReference>
<dbReference type="GO" id="GO:0016810">
    <property type="term" value="F:hydrolase activity, acting on carbon-nitrogen (but not peptide) bonds"/>
    <property type="evidence" value="ECO:0007669"/>
    <property type="project" value="InterPro"/>
</dbReference>
<dbReference type="Proteomes" id="UP000665020">
    <property type="component" value="Chromosome"/>
</dbReference>
<dbReference type="PANTHER" id="PTHR10587">
    <property type="entry name" value="GLYCOSYL TRANSFERASE-RELATED"/>
    <property type="match status" value="1"/>
</dbReference>
<dbReference type="CDD" id="cd10950">
    <property type="entry name" value="CE4_BsYlxY_like"/>
    <property type="match status" value="1"/>
</dbReference>
<proteinExistence type="predicted"/>
<dbReference type="PROSITE" id="PS51677">
    <property type="entry name" value="NODB"/>
    <property type="match status" value="1"/>
</dbReference>
<dbReference type="SUPFAM" id="SSF88713">
    <property type="entry name" value="Glycoside hydrolase/deacetylase"/>
    <property type="match status" value="1"/>
</dbReference>
<dbReference type="PANTHER" id="PTHR10587:SF80">
    <property type="entry name" value="CHITOOLIGOSACCHARIDE DEACETYLASE"/>
    <property type="match status" value="1"/>
</dbReference>
<feature type="signal peptide" evidence="1">
    <location>
        <begin position="1"/>
        <end position="20"/>
    </location>
</feature>
<dbReference type="GO" id="GO:0005975">
    <property type="term" value="P:carbohydrate metabolic process"/>
    <property type="evidence" value="ECO:0007669"/>
    <property type="project" value="InterPro"/>
</dbReference>
<organism evidence="3 4">
    <name type="scientific">Iocasia fonsfrigidae</name>
    <dbReference type="NCBI Taxonomy" id="2682810"/>
    <lineage>
        <taxon>Bacteria</taxon>
        <taxon>Bacillati</taxon>
        <taxon>Bacillota</taxon>
        <taxon>Clostridia</taxon>
        <taxon>Halanaerobiales</taxon>
        <taxon>Halanaerobiaceae</taxon>
        <taxon>Iocasia</taxon>
    </lineage>
</organism>
<sequence length="227" mass="25603">MFKKYIIVICLFLGIISGMASNDLSMPVLSNQETPYYHGRRGKDQIALTINVDWGKEYLPGMIRILHDENVKATFFVTGTWAEKNADLLAEMSRLGHEIGNHGFSHLHPKNLSDSQLIELIKKNEDLIFRITGEKTCLFAPPYGEVDQRISEVASSIGYKTIMWSADTVDWQRPSAEIVYQRAVNKIDDGGIILMHPTEPSLYALGDILKTLKGRGYKFVIVSELVK</sequence>
<feature type="chain" id="PRO_5039048860" evidence="1">
    <location>
        <begin position="21"/>
        <end position="227"/>
    </location>
</feature>
<protein>
    <submittedName>
        <fullName evidence="3">Polysaccharide deacetylase family protein</fullName>
    </submittedName>
</protein>
<name>A0A8A7KFW2_9FIRM</name>
<dbReference type="Pfam" id="PF01522">
    <property type="entry name" value="Polysacc_deac_1"/>
    <property type="match status" value="1"/>
</dbReference>
<reference evidence="3" key="1">
    <citation type="submission" date="2019-12" db="EMBL/GenBank/DDBJ databases">
        <authorList>
            <person name="zhang j."/>
            <person name="sun C.M."/>
        </authorList>
    </citation>
    <scope>NUCLEOTIDE SEQUENCE</scope>
    <source>
        <strain evidence="3">NS-1</strain>
    </source>
</reference>
<evidence type="ECO:0000313" key="4">
    <source>
        <dbReference type="Proteomes" id="UP000665020"/>
    </source>
</evidence>
<evidence type="ECO:0000259" key="2">
    <source>
        <dbReference type="PROSITE" id="PS51677"/>
    </source>
</evidence>
<evidence type="ECO:0000256" key="1">
    <source>
        <dbReference type="SAM" id="SignalP"/>
    </source>
</evidence>
<dbReference type="GO" id="GO:0016020">
    <property type="term" value="C:membrane"/>
    <property type="evidence" value="ECO:0007669"/>
    <property type="project" value="TreeGrafter"/>
</dbReference>
<dbReference type="InterPro" id="IPR002509">
    <property type="entry name" value="NODB_dom"/>
</dbReference>
<keyword evidence="4" id="KW-1185">Reference proteome</keyword>
<accession>A0A8A7KFW2</accession>
<keyword evidence="1" id="KW-0732">Signal</keyword>
<dbReference type="RefSeq" id="WP_230866834.1">
    <property type="nucleotide sequence ID" value="NZ_CP046640.1"/>
</dbReference>
<dbReference type="InterPro" id="IPR050248">
    <property type="entry name" value="Polysacc_deacetylase_ArnD"/>
</dbReference>
<dbReference type="KEGG" id="ifn:GM661_10670"/>